<gene>
    <name evidence="2" type="ORF">FPL14_24765</name>
</gene>
<organism evidence="2 3">
    <name type="scientific">Cohnella cholangitidis</name>
    <dbReference type="NCBI Taxonomy" id="2598458"/>
    <lineage>
        <taxon>Bacteria</taxon>
        <taxon>Bacillati</taxon>
        <taxon>Bacillota</taxon>
        <taxon>Bacilli</taxon>
        <taxon>Bacillales</taxon>
        <taxon>Paenibacillaceae</taxon>
        <taxon>Cohnella</taxon>
    </lineage>
</organism>
<dbReference type="EMBL" id="CP041969">
    <property type="protein sequence ID" value="QMV44025.1"/>
    <property type="molecule type" value="Genomic_DNA"/>
</dbReference>
<dbReference type="Proteomes" id="UP000515679">
    <property type="component" value="Chromosome"/>
</dbReference>
<evidence type="ECO:0000256" key="1">
    <source>
        <dbReference type="SAM" id="Phobius"/>
    </source>
</evidence>
<keyword evidence="1" id="KW-0812">Transmembrane</keyword>
<keyword evidence="1" id="KW-1133">Transmembrane helix</keyword>
<feature type="transmembrane region" description="Helical" evidence="1">
    <location>
        <begin position="33"/>
        <end position="52"/>
    </location>
</feature>
<feature type="transmembrane region" description="Helical" evidence="1">
    <location>
        <begin position="6"/>
        <end position="21"/>
    </location>
</feature>
<evidence type="ECO:0000313" key="2">
    <source>
        <dbReference type="EMBL" id="QMV44025.1"/>
    </source>
</evidence>
<protein>
    <submittedName>
        <fullName evidence="2">Uncharacterized protein</fullName>
    </submittedName>
</protein>
<accession>A0A7G5C491</accession>
<keyword evidence="1" id="KW-0472">Membrane</keyword>
<reference evidence="2 3" key="1">
    <citation type="submission" date="2019-07" db="EMBL/GenBank/DDBJ databases">
        <authorList>
            <person name="Kim J.K."/>
            <person name="Cheong H.-M."/>
            <person name="Choi Y."/>
            <person name="Hwang K.J."/>
            <person name="Lee S."/>
            <person name="Choi C."/>
        </authorList>
    </citation>
    <scope>NUCLEOTIDE SEQUENCE [LARGE SCALE GENOMIC DNA]</scope>
    <source>
        <strain evidence="2 3">KS 22</strain>
    </source>
</reference>
<sequence>MTLLNLMGVTLVVLLMVWAEWRCFEDKTRRERAALIGFATAGWLTAVLVILFPNLPGPIELFNRVCKPLTDGVR</sequence>
<dbReference type="AlphaFoldDB" id="A0A7G5C491"/>
<keyword evidence="3" id="KW-1185">Reference proteome</keyword>
<proteinExistence type="predicted"/>
<dbReference type="KEGG" id="cchl:FPL14_24765"/>
<name>A0A7G5C491_9BACL</name>
<evidence type="ECO:0000313" key="3">
    <source>
        <dbReference type="Proteomes" id="UP000515679"/>
    </source>
</evidence>